<organism evidence="1 2">
    <name type="scientific">Pachysolen tannophilus NRRL Y-2460</name>
    <dbReference type="NCBI Taxonomy" id="669874"/>
    <lineage>
        <taxon>Eukaryota</taxon>
        <taxon>Fungi</taxon>
        <taxon>Dikarya</taxon>
        <taxon>Ascomycota</taxon>
        <taxon>Saccharomycotina</taxon>
        <taxon>Pichiomycetes</taxon>
        <taxon>Pachysolenaceae</taxon>
        <taxon>Pachysolen</taxon>
    </lineage>
</organism>
<evidence type="ECO:0000313" key="1">
    <source>
        <dbReference type="EMBL" id="ODV94338.1"/>
    </source>
</evidence>
<proteinExistence type="predicted"/>
<dbReference type="Proteomes" id="UP000094236">
    <property type="component" value="Unassembled WGS sequence"/>
</dbReference>
<dbReference type="EMBL" id="KV454016">
    <property type="protein sequence ID" value="ODV94338.1"/>
    <property type="molecule type" value="Genomic_DNA"/>
</dbReference>
<evidence type="ECO:0000313" key="2">
    <source>
        <dbReference type="Proteomes" id="UP000094236"/>
    </source>
</evidence>
<accession>A0A1E4TRP2</accession>
<dbReference type="AlphaFoldDB" id="A0A1E4TRP2"/>
<gene>
    <name evidence="1" type="ORF">PACTADRAFT_51198</name>
</gene>
<protein>
    <submittedName>
        <fullName evidence="1">Uncharacterized protein</fullName>
    </submittedName>
</protein>
<reference evidence="2" key="1">
    <citation type="submission" date="2016-05" db="EMBL/GenBank/DDBJ databases">
        <title>Comparative genomics of biotechnologically important yeasts.</title>
        <authorList>
            <consortium name="DOE Joint Genome Institute"/>
            <person name="Riley R."/>
            <person name="Haridas S."/>
            <person name="Wolfe K.H."/>
            <person name="Lopes M.R."/>
            <person name="Hittinger C.T."/>
            <person name="Goker M."/>
            <person name="Salamov A."/>
            <person name="Wisecaver J."/>
            <person name="Long T.M."/>
            <person name="Aerts A.L."/>
            <person name="Barry K."/>
            <person name="Choi C."/>
            <person name="Clum A."/>
            <person name="Coughlan A.Y."/>
            <person name="Deshpande S."/>
            <person name="Douglass A.P."/>
            <person name="Hanson S.J."/>
            <person name="Klenk H.-P."/>
            <person name="Labutti K."/>
            <person name="Lapidus A."/>
            <person name="Lindquist E."/>
            <person name="Lipzen A."/>
            <person name="Meier-Kolthoff J.P."/>
            <person name="Ohm R.A."/>
            <person name="Otillar R.P."/>
            <person name="Pangilinan J."/>
            <person name="Peng Y."/>
            <person name="Rokas A."/>
            <person name="Rosa C.A."/>
            <person name="Scheuner C."/>
            <person name="Sibirny A.A."/>
            <person name="Slot J.C."/>
            <person name="Stielow J.B."/>
            <person name="Sun H."/>
            <person name="Kurtzman C.P."/>
            <person name="Blackwell M."/>
            <person name="Grigoriev I.V."/>
            <person name="Jeffries T.W."/>
        </authorList>
    </citation>
    <scope>NUCLEOTIDE SEQUENCE [LARGE SCALE GENOMIC DNA]</scope>
    <source>
        <strain evidence="2">NRRL Y-2460</strain>
    </source>
</reference>
<sequence length="112" mass="13122">MSKAGSLEIKIPIIGESRFDMWTFIVNIVLSDVLYRPIDIQEPVLGIAWKNEKNNNSYSILTFYFARNHLDKSDKELIQLSKFIHFVRNCLPFELKEIIQEPNMLYCVSIIL</sequence>
<keyword evidence="2" id="KW-1185">Reference proteome</keyword>
<name>A0A1E4TRP2_PACTA</name>